<evidence type="ECO:0000313" key="2">
    <source>
        <dbReference type="EMBL" id="ATZ93768.1"/>
    </source>
</evidence>
<dbReference type="RefSeq" id="WP_100849173.1">
    <property type="nucleotide sequence ID" value="NZ_BMJF01000010.1"/>
</dbReference>
<reference evidence="3" key="1">
    <citation type="journal article" date="2018" name="Genome Announc.">
        <title>Complete genome sequence of a Dickeya fangzhongdai type strain causing bleeding canker of pear tree trunks.</title>
        <authorList>
            <person name="Zhao Y."/>
            <person name="Tian Y."/>
            <person name="Li X."/>
            <person name="Hu B."/>
        </authorList>
    </citation>
    <scope>NUCLEOTIDE SEQUENCE [LARGE SCALE GENOMIC DNA]</scope>
    <source>
        <strain evidence="3">DSM 101947</strain>
    </source>
</reference>
<dbReference type="EMBL" id="CP025003">
    <property type="protein sequence ID" value="ATZ93768.1"/>
    <property type="molecule type" value="Genomic_DNA"/>
</dbReference>
<dbReference type="InterPro" id="IPR007844">
    <property type="entry name" value="AsmA"/>
</dbReference>
<protein>
    <submittedName>
        <fullName evidence="2">Outer membrane assembly protein AsmA</fullName>
    </submittedName>
</protein>
<proteinExistence type="predicted"/>
<keyword evidence="3" id="KW-1185">Reference proteome</keyword>
<evidence type="ECO:0000313" key="3">
    <source>
        <dbReference type="Proteomes" id="UP000231901"/>
    </source>
</evidence>
<dbReference type="GO" id="GO:0005886">
    <property type="term" value="C:plasma membrane"/>
    <property type="evidence" value="ECO:0007669"/>
    <property type="project" value="TreeGrafter"/>
</dbReference>
<dbReference type="NCBIfam" id="NF008091">
    <property type="entry name" value="PRK10833.1"/>
    <property type="match status" value="1"/>
</dbReference>
<dbReference type="Pfam" id="PF05170">
    <property type="entry name" value="AsmA"/>
    <property type="match status" value="2"/>
</dbReference>
<sequence length="604" mass="65939">MRRLFTTLVILLVVLAAGMTALVVLINPNDFRAYMVRQVEARTGYRLNLDGDLRWHVWPQLSILSGSLSVSAPGAAAPVISAENMRLDVKLWPLLSHQLEVKQVMLKGAVIRLTSDSEARVAGPVPIAPGGMSSPEPENQWRFDINRVEVADSLLVFQRGNAPVLNVRDINLTMESDSARQVRVSLSSRFNRDQRDLSFSLNAMLDMQNYPQQIGADIGSVSYQLQGAGLPTEGISGKGTIRGSYQRQPEKLAISQFALSANSSQLNGSLSTTFGVTPEYVLDLQSEKLDLDALLGLTHAASSSDGGDKTVIAKPVFSHDQPPEPYQGLRSSIANVSVTANTLVYHGMTVNQFSLKGSNQRGKVRVTDFSGQVGEGRFSLPGSMDVGASPAIAIQPTLKSMELSTLLPLFGLPDGLQGKLSLQGRLSGDDLSRQALLSQWRGTASVQFDQLRLSGLNVQQLIQQAAARSNSGIQTPDDYARYTDIRQMNGEATLNAGKLELQSLSGQSEALTVNGDGQFDLPAQRCDINLDVRVTQGWKGDSQLVQLLQDTPIPFRLYGEFGNLNYQLQIEQLLRKRLQDEVKKRLNDWAEKNQPASKTPAPNM</sequence>
<dbReference type="GeneID" id="66564109"/>
<dbReference type="GO" id="GO:0090313">
    <property type="term" value="P:regulation of protein targeting to membrane"/>
    <property type="evidence" value="ECO:0007669"/>
    <property type="project" value="TreeGrafter"/>
</dbReference>
<dbReference type="PANTHER" id="PTHR30441:SF4">
    <property type="entry name" value="PROTEIN ASMA"/>
    <property type="match status" value="1"/>
</dbReference>
<dbReference type="InterPro" id="IPR052894">
    <property type="entry name" value="AsmA-related"/>
</dbReference>
<organism evidence="2 3">
    <name type="scientific">Dickeya fangzhongdai</name>
    <dbReference type="NCBI Taxonomy" id="1778540"/>
    <lineage>
        <taxon>Bacteria</taxon>
        <taxon>Pseudomonadati</taxon>
        <taxon>Pseudomonadota</taxon>
        <taxon>Gammaproteobacteria</taxon>
        <taxon>Enterobacterales</taxon>
        <taxon>Pectobacteriaceae</taxon>
        <taxon>Dickeya</taxon>
    </lineage>
</organism>
<dbReference type="KEGG" id="dfn:CVE23_07115"/>
<dbReference type="PANTHER" id="PTHR30441">
    <property type="entry name" value="DUF748 DOMAIN-CONTAINING PROTEIN"/>
    <property type="match status" value="1"/>
</dbReference>
<dbReference type="AlphaFoldDB" id="A0A2K8QL67"/>
<feature type="domain" description="AsmA" evidence="1">
    <location>
        <begin position="263"/>
        <end position="502"/>
    </location>
</feature>
<gene>
    <name evidence="2" type="ORF">CVE23_07115</name>
</gene>
<dbReference type="Proteomes" id="UP000231901">
    <property type="component" value="Chromosome"/>
</dbReference>
<feature type="domain" description="AsmA" evidence="1">
    <location>
        <begin position="5"/>
        <end position="179"/>
    </location>
</feature>
<name>A0A2K8QL67_9GAMM</name>
<accession>A0A2K8QL67</accession>
<evidence type="ECO:0000259" key="1">
    <source>
        <dbReference type="Pfam" id="PF05170"/>
    </source>
</evidence>